<protein>
    <submittedName>
        <fullName evidence="1">Uncharacterized protein</fullName>
    </submittedName>
</protein>
<evidence type="ECO:0000313" key="1">
    <source>
        <dbReference type="EMBL" id="KAJ8470476.1"/>
    </source>
</evidence>
<dbReference type="Proteomes" id="UP001222027">
    <property type="component" value="Unassembled WGS sequence"/>
</dbReference>
<keyword evidence="2" id="KW-1185">Reference proteome</keyword>
<evidence type="ECO:0000313" key="2">
    <source>
        <dbReference type="Proteomes" id="UP001222027"/>
    </source>
</evidence>
<accession>A0AAV8P6S5</accession>
<proteinExistence type="predicted"/>
<sequence>MPCPPLLTESLYNQPELANICVQSKQESVNQYQIISIRCSSPKQNIKHLVVIKTSLLPNEALGFNVCMVDQ</sequence>
<gene>
    <name evidence="1" type="ORF">OPV22_024819</name>
</gene>
<dbReference type="AlphaFoldDB" id="A0AAV8P6S5"/>
<organism evidence="1 2">
    <name type="scientific">Ensete ventricosum</name>
    <name type="common">Abyssinian banana</name>
    <name type="synonym">Musa ensete</name>
    <dbReference type="NCBI Taxonomy" id="4639"/>
    <lineage>
        <taxon>Eukaryota</taxon>
        <taxon>Viridiplantae</taxon>
        <taxon>Streptophyta</taxon>
        <taxon>Embryophyta</taxon>
        <taxon>Tracheophyta</taxon>
        <taxon>Spermatophyta</taxon>
        <taxon>Magnoliopsida</taxon>
        <taxon>Liliopsida</taxon>
        <taxon>Zingiberales</taxon>
        <taxon>Musaceae</taxon>
        <taxon>Ensete</taxon>
    </lineage>
</organism>
<dbReference type="EMBL" id="JAQQAF010000007">
    <property type="protein sequence ID" value="KAJ8470476.1"/>
    <property type="molecule type" value="Genomic_DNA"/>
</dbReference>
<comment type="caution">
    <text evidence="1">The sequence shown here is derived from an EMBL/GenBank/DDBJ whole genome shotgun (WGS) entry which is preliminary data.</text>
</comment>
<reference evidence="1 2" key="1">
    <citation type="submission" date="2022-12" db="EMBL/GenBank/DDBJ databases">
        <title>Chromosome-scale assembly of the Ensete ventricosum genome.</title>
        <authorList>
            <person name="Dussert Y."/>
            <person name="Stocks J."/>
            <person name="Wendawek A."/>
            <person name="Woldeyes F."/>
            <person name="Nichols R.A."/>
            <person name="Borrell J.S."/>
        </authorList>
    </citation>
    <scope>NUCLEOTIDE SEQUENCE [LARGE SCALE GENOMIC DNA]</scope>
    <source>
        <strain evidence="2">cv. Maze</strain>
        <tissue evidence="1">Seeds</tissue>
    </source>
</reference>
<name>A0AAV8P6S5_ENSVE</name>